<evidence type="ECO:0000313" key="5">
    <source>
        <dbReference type="EMBL" id="KCW66647.1"/>
    </source>
</evidence>
<proteinExistence type="predicted"/>
<sequence length="217" mass="23703">MWYDILLQAGIMLVTVFMFLAMHDIPQRFLSKLRFRGRKGLRAKQHFVRGAQLLGQARSAPSRSAASSLAKDAAAEADRAILLDPRDAASHILKALALDLQGFRTSALDSLDVALSPLASRSLSDRERGDALFRRAELKFALSRRGRVDSAIDDLTVAVKLSCGAKALLLLGQCHEAKKSKEEAVKAYQEALEMEPTLAAAREALDRRGCTLSQQSG</sequence>
<keyword evidence="2 3" id="KW-0802">TPR repeat</keyword>
<dbReference type="OMA" id="AMHNIPQ"/>
<dbReference type="InterPro" id="IPR011990">
    <property type="entry name" value="TPR-like_helical_dom_sf"/>
</dbReference>
<feature type="transmembrane region" description="Helical" evidence="4">
    <location>
        <begin position="6"/>
        <end position="26"/>
    </location>
</feature>
<evidence type="ECO:0000256" key="3">
    <source>
        <dbReference type="PROSITE-ProRule" id="PRU00339"/>
    </source>
</evidence>
<dbReference type="eggNOG" id="ENOG502RXHU">
    <property type="taxonomic scope" value="Eukaryota"/>
</dbReference>
<feature type="repeat" description="TPR" evidence="3">
    <location>
        <begin position="165"/>
        <end position="198"/>
    </location>
</feature>
<dbReference type="InParanoid" id="A0A059BK89"/>
<dbReference type="Pfam" id="PF00515">
    <property type="entry name" value="TPR_1"/>
    <property type="match status" value="1"/>
</dbReference>
<keyword evidence="1" id="KW-0677">Repeat</keyword>
<dbReference type="Gramene" id="KCW66647">
    <property type="protein sequence ID" value="KCW66647"/>
    <property type="gene ID" value="EUGRSUZ_F00428"/>
</dbReference>
<reference evidence="5" key="1">
    <citation type="submission" date="2013-07" db="EMBL/GenBank/DDBJ databases">
        <title>The genome of Eucalyptus grandis.</title>
        <authorList>
            <person name="Schmutz J."/>
            <person name="Hayes R."/>
            <person name="Myburg A."/>
            <person name="Tuskan G."/>
            <person name="Grattapaglia D."/>
            <person name="Rokhsar D.S."/>
        </authorList>
    </citation>
    <scope>NUCLEOTIDE SEQUENCE</scope>
    <source>
        <tissue evidence="5">Leaf extractions</tissue>
    </source>
</reference>
<accession>A0A059BK89</accession>
<dbReference type="AlphaFoldDB" id="A0A059BK89"/>
<keyword evidence="4" id="KW-0812">Transmembrane</keyword>
<evidence type="ECO:0000256" key="2">
    <source>
        <dbReference type="ARBA" id="ARBA00022803"/>
    </source>
</evidence>
<dbReference type="InterPro" id="IPR050498">
    <property type="entry name" value="Ycf3"/>
</dbReference>
<keyword evidence="4" id="KW-1133">Transmembrane helix</keyword>
<keyword evidence="4" id="KW-0472">Membrane</keyword>
<gene>
    <name evidence="5" type="ORF">EUGRSUZ_F00428</name>
</gene>
<dbReference type="PROSITE" id="PS50293">
    <property type="entry name" value="TPR_REGION"/>
    <property type="match status" value="1"/>
</dbReference>
<evidence type="ECO:0000256" key="4">
    <source>
        <dbReference type="SAM" id="Phobius"/>
    </source>
</evidence>
<dbReference type="SUPFAM" id="SSF48452">
    <property type="entry name" value="TPR-like"/>
    <property type="match status" value="1"/>
</dbReference>
<protein>
    <submittedName>
        <fullName evidence="5">Uncharacterized protein</fullName>
    </submittedName>
</protein>
<organism evidence="5">
    <name type="scientific">Eucalyptus grandis</name>
    <name type="common">Flooded gum</name>
    <dbReference type="NCBI Taxonomy" id="71139"/>
    <lineage>
        <taxon>Eukaryota</taxon>
        <taxon>Viridiplantae</taxon>
        <taxon>Streptophyta</taxon>
        <taxon>Embryophyta</taxon>
        <taxon>Tracheophyta</taxon>
        <taxon>Spermatophyta</taxon>
        <taxon>Magnoliopsida</taxon>
        <taxon>eudicotyledons</taxon>
        <taxon>Gunneridae</taxon>
        <taxon>Pentapetalae</taxon>
        <taxon>rosids</taxon>
        <taxon>malvids</taxon>
        <taxon>Myrtales</taxon>
        <taxon>Myrtaceae</taxon>
        <taxon>Myrtoideae</taxon>
        <taxon>Eucalypteae</taxon>
        <taxon>Eucalyptus</taxon>
    </lineage>
</organism>
<dbReference type="Gene3D" id="1.25.40.10">
    <property type="entry name" value="Tetratricopeptide repeat domain"/>
    <property type="match status" value="2"/>
</dbReference>
<dbReference type="InterPro" id="IPR019734">
    <property type="entry name" value="TPR_rpt"/>
</dbReference>
<name>A0A059BK89_EUCGR</name>
<dbReference type="PANTHER" id="PTHR44858:SF1">
    <property type="entry name" value="UDP-N-ACETYLGLUCOSAMINE--PEPTIDE N-ACETYLGLUCOSAMINYLTRANSFERASE SPINDLY-RELATED"/>
    <property type="match status" value="1"/>
</dbReference>
<dbReference type="STRING" id="71139.A0A059BK89"/>
<dbReference type="EMBL" id="KK198758">
    <property type="protein sequence ID" value="KCW66647.1"/>
    <property type="molecule type" value="Genomic_DNA"/>
</dbReference>
<dbReference type="SMART" id="SM00028">
    <property type="entry name" value="TPR"/>
    <property type="match status" value="1"/>
</dbReference>
<dbReference type="FunCoup" id="A0A059BK89">
    <property type="interactions" value="717"/>
</dbReference>
<evidence type="ECO:0000256" key="1">
    <source>
        <dbReference type="ARBA" id="ARBA00022737"/>
    </source>
</evidence>
<dbReference type="PANTHER" id="PTHR44858">
    <property type="entry name" value="TETRATRICOPEPTIDE REPEAT PROTEIN 6"/>
    <property type="match status" value="1"/>
</dbReference>
<dbReference type="PROSITE" id="PS50005">
    <property type="entry name" value="TPR"/>
    <property type="match status" value="1"/>
</dbReference>